<keyword evidence="3" id="KW-1185">Reference proteome</keyword>
<organism evidence="2 3">
    <name type="scientific">Rhipicephalus microplus</name>
    <name type="common">Cattle tick</name>
    <name type="synonym">Boophilus microplus</name>
    <dbReference type="NCBI Taxonomy" id="6941"/>
    <lineage>
        <taxon>Eukaryota</taxon>
        <taxon>Metazoa</taxon>
        <taxon>Ecdysozoa</taxon>
        <taxon>Arthropoda</taxon>
        <taxon>Chelicerata</taxon>
        <taxon>Arachnida</taxon>
        <taxon>Acari</taxon>
        <taxon>Parasitiformes</taxon>
        <taxon>Ixodida</taxon>
        <taxon>Ixodoidea</taxon>
        <taxon>Ixodidae</taxon>
        <taxon>Rhipicephalinae</taxon>
        <taxon>Rhipicephalus</taxon>
        <taxon>Boophilus</taxon>
    </lineage>
</organism>
<name>A0A9J6E7J3_RHIMP</name>
<feature type="region of interest" description="Disordered" evidence="1">
    <location>
        <begin position="124"/>
        <end position="172"/>
    </location>
</feature>
<proteinExistence type="predicted"/>
<feature type="compositionally biased region" description="Low complexity" evidence="1">
    <location>
        <begin position="132"/>
        <end position="146"/>
    </location>
</feature>
<feature type="region of interest" description="Disordered" evidence="1">
    <location>
        <begin position="1"/>
        <end position="112"/>
    </location>
</feature>
<reference evidence="2" key="2">
    <citation type="submission" date="2021-09" db="EMBL/GenBank/DDBJ databases">
        <authorList>
            <person name="Jia N."/>
            <person name="Wang J."/>
            <person name="Shi W."/>
            <person name="Du L."/>
            <person name="Sun Y."/>
            <person name="Zhan W."/>
            <person name="Jiang J."/>
            <person name="Wang Q."/>
            <person name="Zhang B."/>
            <person name="Ji P."/>
            <person name="Sakyi L.B."/>
            <person name="Cui X."/>
            <person name="Yuan T."/>
            <person name="Jiang B."/>
            <person name="Yang W."/>
            <person name="Lam T.T.-Y."/>
            <person name="Chang Q."/>
            <person name="Ding S."/>
            <person name="Wang X."/>
            <person name="Zhu J."/>
            <person name="Ruan X."/>
            <person name="Zhao L."/>
            <person name="Wei J."/>
            <person name="Que T."/>
            <person name="Du C."/>
            <person name="Cheng J."/>
            <person name="Dai P."/>
            <person name="Han X."/>
            <person name="Huang E."/>
            <person name="Gao Y."/>
            <person name="Liu J."/>
            <person name="Shao H."/>
            <person name="Ye R."/>
            <person name="Li L."/>
            <person name="Wei W."/>
            <person name="Wang X."/>
            <person name="Wang C."/>
            <person name="Huo Q."/>
            <person name="Li W."/>
            <person name="Guo W."/>
            <person name="Chen H."/>
            <person name="Chen S."/>
            <person name="Zhou L."/>
            <person name="Zhou L."/>
            <person name="Ni X."/>
            <person name="Tian J."/>
            <person name="Zhou Y."/>
            <person name="Sheng Y."/>
            <person name="Liu T."/>
            <person name="Pan Y."/>
            <person name="Xia L."/>
            <person name="Li J."/>
            <person name="Zhao F."/>
            <person name="Cao W."/>
        </authorList>
    </citation>
    <scope>NUCLEOTIDE SEQUENCE</scope>
    <source>
        <strain evidence="2">Rmic-2018</strain>
        <tissue evidence="2">Larvae</tissue>
    </source>
</reference>
<comment type="caution">
    <text evidence="2">The sequence shown here is derived from an EMBL/GenBank/DDBJ whole genome shotgun (WGS) entry which is preliminary data.</text>
</comment>
<sequence length="225" mass="23123">MLPEPSTTEFSPELVTVSPEDASQPPNILGTGAKPLESGVAMQNVPEQGNKESMAEGPVATNAAAVPQDHDNGDGPSEKSSEEAAAVETASQRSDHRDKAAVLAHQEDSTNEHHIVDMMHAEGSKQDEHAVGIEPASGAPPASGDGAKPEENAAHAEQGDQRPAGGGGATTASPPNNINGAIMTCACAVVIVIRYGRGLQHRGIYYSNTARAQSSHGYTTGCADV</sequence>
<feature type="compositionally biased region" description="Basic and acidic residues" evidence="1">
    <location>
        <begin position="68"/>
        <end position="82"/>
    </location>
</feature>
<dbReference type="AlphaFoldDB" id="A0A9J6E7J3"/>
<gene>
    <name evidence="2" type="ORF">HPB51_006520</name>
</gene>
<accession>A0A9J6E7J3</accession>
<protein>
    <submittedName>
        <fullName evidence="2">Uncharacterized protein</fullName>
    </submittedName>
</protein>
<dbReference type="Proteomes" id="UP000821866">
    <property type="component" value="Chromosome 3"/>
</dbReference>
<evidence type="ECO:0000313" key="2">
    <source>
        <dbReference type="EMBL" id="KAH8030088.1"/>
    </source>
</evidence>
<feature type="compositionally biased region" description="Polar residues" evidence="1">
    <location>
        <begin position="1"/>
        <end position="10"/>
    </location>
</feature>
<dbReference type="EMBL" id="JABSTU010000005">
    <property type="protein sequence ID" value="KAH8030088.1"/>
    <property type="molecule type" value="Genomic_DNA"/>
</dbReference>
<evidence type="ECO:0000256" key="1">
    <source>
        <dbReference type="SAM" id="MobiDB-lite"/>
    </source>
</evidence>
<reference evidence="2" key="1">
    <citation type="journal article" date="2020" name="Cell">
        <title>Large-Scale Comparative Analyses of Tick Genomes Elucidate Their Genetic Diversity and Vector Capacities.</title>
        <authorList>
            <consortium name="Tick Genome and Microbiome Consortium (TIGMIC)"/>
            <person name="Jia N."/>
            <person name="Wang J."/>
            <person name="Shi W."/>
            <person name="Du L."/>
            <person name="Sun Y."/>
            <person name="Zhan W."/>
            <person name="Jiang J.F."/>
            <person name="Wang Q."/>
            <person name="Zhang B."/>
            <person name="Ji P."/>
            <person name="Bell-Sakyi L."/>
            <person name="Cui X.M."/>
            <person name="Yuan T.T."/>
            <person name="Jiang B.G."/>
            <person name="Yang W.F."/>
            <person name="Lam T.T."/>
            <person name="Chang Q.C."/>
            <person name="Ding S.J."/>
            <person name="Wang X.J."/>
            <person name="Zhu J.G."/>
            <person name="Ruan X.D."/>
            <person name="Zhao L."/>
            <person name="Wei J.T."/>
            <person name="Ye R.Z."/>
            <person name="Que T.C."/>
            <person name="Du C.H."/>
            <person name="Zhou Y.H."/>
            <person name="Cheng J.X."/>
            <person name="Dai P.F."/>
            <person name="Guo W.B."/>
            <person name="Han X.H."/>
            <person name="Huang E.J."/>
            <person name="Li L.F."/>
            <person name="Wei W."/>
            <person name="Gao Y.C."/>
            <person name="Liu J.Z."/>
            <person name="Shao H.Z."/>
            <person name="Wang X."/>
            <person name="Wang C.C."/>
            <person name="Yang T.C."/>
            <person name="Huo Q.B."/>
            <person name="Li W."/>
            <person name="Chen H.Y."/>
            <person name="Chen S.E."/>
            <person name="Zhou L.G."/>
            <person name="Ni X.B."/>
            <person name="Tian J.H."/>
            <person name="Sheng Y."/>
            <person name="Liu T."/>
            <person name="Pan Y.S."/>
            <person name="Xia L.Y."/>
            <person name="Li J."/>
            <person name="Zhao F."/>
            <person name="Cao W.C."/>
        </authorList>
    </citation>
    <scope>NUCLEOTIDE SEQUENCE</scope>
    <source>
        <strain evidence="2">Rmic-2018</strain>
    </source>
</reference>
<feature type="compositionally biased region" description="Basic and acidic residues" evidence="1">
    <location>
        <begin position="147"/>
        <end position="160"/>
    </location>
</feature>
<feature type="compositionally biased region" description="Basic and acidic residues" evidence="1">
    <location>
        <begin position="93"/>
        <end position="112"/>
    </location>
</feature>
<evidence type="ECO:0000313" key="3">
    <source>
        <dbReference type="Proteomes" id="UP000821866"/>
    </source>
</evidence>